<sequence length="73" mass="8315">VRGVDKAQSPYCLKPPDWRMTFTGIFLKRRMNRNGCPISATFYISHELTDYSKVQNLAVDGYKIASHSVPHSI</sequence>
<proteinExistence type="predicted"/>
<evidence type="ECO:0000313" key="2">
    <source>
        <dbReference type="Proteomes" id="UP000094527"/>
    </source>
</evidence>
<dbReference type="EMBL" id="LJIJ01002346">
    <property type="protein sequence ID" value="ODM89813.1"/>
    <property type="molecule type" value="Genomic_DNA"/>
</dbReference>
<organism evidence="1 2">
    <name type="scientific">Orchesella cincta</name>
    <name type="common">Springtail</name>
    <name type="synonym">Podura cincta</name>
    <dbReference type="NCBI Taxonomy" id="48709"/>
    <lineage>
        <taxon>Eukaryota</taxon>
        <taxon>Metazoa</taxon>
        <taxon>Ecdysozoa</taxon>
        <taxon>Arthropoda</taxon>
        <taxon>Hexapoda</taxon>
        <taxon>Collembola</taxon>
        <taxon>Entomobryomorpha</taxon>
        <taxon>Entomobryoidea</taxon>
        <taxon>Orchesellidae</taxon>
        <taxon>Orchesellinae</taxon>
        <taxon>Orchesella</taxon>
    </lineage>
</organism>
<keyword evidence="2" id="KW-1185">Reference proteome</keyword>
<reference evidence="1 2" key="1">
    <citation type="journal article" date="2016" name="Genome Biol. Evol.">
        <title>Gene Family Evolution Reflects Adaptation to Soil Environmental Stressors in the Genome of the Collembolan Orchesella cincta.</title>
        <authorList>
            <person name="Faddeeva-Vakhrusheva A."/>
            <person name="Derks M.F."/>
            <person name="Anvar S.Y."/>
            <person name="Agamennone V."/>
            <person name="Suring W."/>
            <person name="Smit S."/>
            <person name="van Straalen N.M."/>
            <person name="Roelofs D."/>
        </authorList>
    </citation>
    <scope>NUCLEOTIDE SEQUENCE [LARGE SCALE GENOMIC DNA]</scope>
    <source>
        <tissue evidence="1">Mixed pool</tissue>
    </source>
</reference>
<protein>
    <recommendedName>
        <fullName evidence="3">NodB homology domain-containing protein</fullName>
    </recommendedName>
</protein>
<dbReference type="InterPro" id="IPR052740">
    <property type="entry name" value="CE4"/>
</dbReference>
<dbReference type="AlphaFoldDB" id="A0A1D2MA13"/>
<name>A0A1D2MA13_ORCCI</name>
<dbReference type="Proteomes" id="UP000094527">
    <property type="component" value="Unassembled WGS sequence"/>
</dbReference>
<comment type="caution">
    <text evidence="1">The sequence shown here is derived from an EMBL/GenBank/DDBJ whole genome shotgun (WGS) entry which is preliminary data.</text>
</comment>
<gene>
    <name evidence="1" type="ORF">Ocin01_16870</name>
</gene>
<dbReference type="OrthoDB" id="504708at2759"/>
<evidence type="ECO:0000313" key="1">
    <source>
        <dbReference type="EMBL" id="ODM89813.1"/>
    </source>
</evidence>
<dbReference type="STRING" id="48709.A0A1D2MA13"/>
<dbReference type="PANTHER" id="PTHR45985:SF12">
    <property type="entry name" value="CHITIN DEACETYLASE-LIKE 5, ISOFORM B"/>
    <property type="match status" value="1"/>
</dbReference>
<dbReference type="PANTHER" id="PTHR45985">
    <property type="match status" value="1"/>
</dbReference>
<feature type="non-terminal residue" evidence="1">
    <location>
        <position position="1"/>
    </location>
</feature>
<evidence type="ECO:0008006" key="3">
    <source>
        <dbReference type="Google" id="ProtNLM"/>
    </source>
</evidence>
<accession>A0A1D2MA13</accession>